<name>A0AAD7G6Z8_MYCRO</name>
<feature type="compositionally biased region" description="Basic residues" evidence="1">
    <location>
        <begin position="14"/>
        <end position="24"/>
    </location>
</feature>
<dbReference type="EMBL" id="JARKIE010000160">
    <property type="protein sequence ID" value="KAJ7673606.1"/>
    <property type="molecule type" value="Genomic_DNA"/>
</dbReference>
<evidence type="ECO:0000313" key="3">
    <source>
        <dbReference type="Proteomes" id="UP001221757"/>
    </source>
</evidence>
<keyword evidence="3" id="KW-1185">Reference proteome</keyword>
<protein>
    <submittedName>
        <fullName evidence="2">Uncharacterized protein</fullName>
    </submittedName>
</protein>
<proteinExistence type="predicted"/>
<evidence type="ECO:0000313" key="2">
    <source>
        <dbReference type="EMBL" id="KAJ7673606.1"/>
    </source>
</evidence>
<evidence type="ECO:0000256" key="1">
    <source>
        <dbReference type="SAM" id="MobiDB-lite"/>
    </source>
</evidence>
<organism evidence="2 3">
    <name type="scientific">Mycena rosella</name>
    <name type="common">Pink bonnet</name>
    <name type="synonym">Agaricus rosellus</name>
    <dbReference type="NCBI Taxonomy" id="1033263"/>
    <lineage>
        <taxon>Eukaryota</taxon>
        <taxon>Fungi</taxon>
        <taxon>Dikarya</taxon>
        <taxon>Basidiomycota</taxon>
        <taxon>Agaricomycotina</taxon>
        <taxon>Agaricomycetes</taxon>
        <taxon>Agaricomycetidae</taxon>
        <taxon>Agaricales</taxon>
        <taxon>Marasmiineae</taxon>
        <taxon>Mycenaceae</taxon>
        <taxon>Mycena</taxon>
    </lineage>
</organism>
<reference evidence="2" key="1">
    <citation type="submission" date="2023-03" db="EMBL/GenBank/DDBJ databases">
        <title>Massive genome expansion in bonnet fungi (Mycena s.s.) driven by repeated elements and novel gene families across ecological guilds.</title>
        <authorList>
            <consortium name="Lawrence Berkeley National Laboratory"/>
            <person name="Harder C.B."/>
            <person name="Miyauchi S."/>
            <person name="Viragh M."/>
            <person name="Kuo A."/>
            <person name="Thoen E."/>
            <person name="Andreopoulos B."/>
            <person name="Lu D."/>
            <person name="Skrede I."/>
            <person name="Drula E."/>
            <person name="Henrissat B."/>
            <person name="Morin E."/>
            <person name="Kohler A."/>
            <person name="Barry K."/>
            <person name="LaButti K."/>
            <person name="Morin E."/>
            <person name="Salamov A."/>
            <person name="Lipzen A."/>
            <person name="Mereny Z."/>
            <person name="Hegedus B."/>
            <person name="Baldrian P."/>
            <person name="Stursova M."/>
            <person name="Weitz H."/>
            <person name="Taylor A."/>
            <person name="Grigoriev I.V."/>
            <person name="Nagy L.G."/>
            <person name="Martin F."/>
            <person name="Kauserud H."/>
        </authorList>
    </citation>
    <scope>NUCLEOTIDE SEQUENCE</scope>
    <source>
        <strain evidence="2">CBHHK067</strain>
    </source>
</reference>
<comment type="caution">
    <text evidence="2">The sequence shown here is derived from an EMBL/GenBank/DDBJ whole genome shotgun (WGS) entry which is preliminary data.</text>
</comment>
<dbReference type="Proteomes" id="UP001221757">
    <property type="component" value="Unassembled WGS sequence"/>
</dbReference>
<accession>A0AAD7G6Z8</accession>
<sequence>MRATGIGRMNSCPRRGKARRPSRRKRKRILLLSIRFIISPSTSYGPKSGARRLGRLIRRKVAKLHRHLTFVRSMKVRWNTMCAELERAKLLRPAFDAYVDDLTKNLTGKHGRWRVRASESGKCRTRIGSSWTNSLRLSRFLNSVRSNSPRSRFPQLAKFSRCTSSWR</sequence>
<feature type="region of interest" description="Disordered" evidence="1">
    <location>
        <begin position="1"/>
        <end position="24"/>
    </location>
</feature>
<dbReference type="AlphaFoldDB" id="A0AAD7G6Z8"/>
<gene>
    <name evidence="2" type="ORF">B0H17DRAFT_168823</name>
</gene>